<dbReference type="EMBL" id="LUCM01006446">
    <property type="protein sequence ID" value="KAA0191268.1"/>
    <property type="molecule type" value="Genomic_DNA"/>
</dbReference>
<comment type="subcellular location">
    <subcellularLocation>
        <location evidence="1">Nucleus</location>
    </subcellularLocation>
</comment>
<evidence type="ECO:0000256" key="3">
    <source>
        <dbReference type="ARBA" id="ARBA00038401"/>
    </source>
</evidence>
<proteinExistence type="inferred from homology"/>
<dbReference type="InterPro" id="IPR052464">
    <property type="entry name" value="Synovial_Prolif_Regulator"/>
</dbReference>
<gene>
    <name evidence="4" type="ORF">FBUS_10767</name>
</gene>
<evidence type="ECO:0000256" key="2">
    <source>
        <dbReference type="ARBA" id="ARBA00023242"/>
    </source>
</evidence>
<dbReference type="Proteomes" id="UP000728185">
    <property type="component" value="Unassembled WGS sequence"/>
</dbReference>
<evidence type="ECO:0000313" key="5">
    <source>
        <dbReference type="Proteomes" id="UP000728185"/>
    </source>
</evidence>
<comment type="similarity">
    <text evidence="3">Belongs to the SAAL1 family.</text>
</comment>
<dbReference type="GO" id="GO:0005634">
    <property type="term" value="C:nucleus"/>
    <property type="evidence" value="ECO:0007669"/>
    <property type="project" value="UniProtKB-SubCell"/>
</dbReference>
<reference evidence="4" key="1">
    <citation type="submission" date="2019-05" db="EMBL/GenBank/DDBJ databases">
        <title>Annotation for the trematode Fasciolopsis buski.</title>
        <authorList>
            <person name="Choi Y.-J."/>
        </authorList>
    </citation>
    <scope>NUCLEOTIDE SEQUENCE</scope>
    <source>
        <strain evidence="4">HT</strain>
        <tissue evidence="4">Whole worm</tissue>
    </source>
</reference>
<keyword evidence="2" id="KW-0539">Nucleus</keyword>
<organism evidence="4 5">
    <name type="scientific">Fasciolopsis buskii</name>
    <dbReference type="NCBI Taxonomy" id="27845"/>
    <lineage>
        <taxon>Eukaryota</taxon>
        <taxon>Metazoa</taxon>
        <taxon>Spiralia</taxon>
        <taxon>Lophotrochozoa</taxon>
        <taxon>Platyhelminthes</taxon>
        <taxon>Trematoda</taxon>
        <taxon>Digenea</taxon>
        <taxon>Plagiorchiida</taxon>
        <taxon>Echinostomata</taxon>
        <taxon>Echinostomatoidea</taxon>
        <taxon>Fasciolidae</taxon>
        <taxon>Fasciolopsis</taxon>
    </lineage>
</organism>
<dbReference type="OrthoDB" id="2156856at2759"/>
<evidence type="ECO:0000256" key="1">
    <source>
        <dbReference type="ARBA" id="ARBA00004123"/>
    </source>
</evidence>
<comment type="caution">
    <text evidence="4">The sequence shown here is derived from an EMBL/GenBank/DDBJ whole genome shotgun (WGS) entry which is preliminary data.</text>
</comment>
<sequence>MSDRNPSPPAELAEELQHVDQIGDTAYSKRWLYALLMKVLNLVKFNSTSDLNDIRELDQELEEQLCCLWDLTVNHDVLPHLEDFDLVPIFTDVLTCHQYPRLLKFAGRLHLICFSYYRYHIQHYRLIQTILASDEDIAPWITAIRFQSDFIECVHFILNNSTQDHLLIATIRLLDAITREDDSLAEVWCGSALLSAILVAQRQMKWLYGSEVEVIHRVLYTFSSNVGGVSALIQLFDQLLPTFGVYLRKVCEDEPHLIPFSAYYNSLRAIVPVIDAVAASLPPSQSACCCSSDKTVIPCLVQIALGCQCQMEQFPLGQGILTDLNILFKDMVKSIRDMLKSFTSSSDSLVTTTDTFDQDLSWLRELDAPDDDRIKQLRGAFVTCCLQNDENETRGDLIYICNRLKLSRILEELTDDD</sequence>
<accession>A0A8E0RV32</accession>
<evidence type="ECO:0000313" key="4">
    <source>
        <dbReference type="EMBL" id="KAA0191268.1"/>
    </source>
</evidence>
<protein>
    <submittedName>
        <fullName evidence="4">Kettin/titin protein</fullName>
    </submittedName>
</protein>
<keyword evidence="5" id="KW-1185">Reference proteome</keyword>
<dbReference type="PANTHER" id="PTHR23424:SF23">
    <property type="entry name" value="PROTEIN SAAL1"/>
    <property type="match status" value="1"/>
</dbReference>
<dbReference type="PANTHER" id="PTHR23424">
    <property type="entry name" value="SERUM AMYLOID A"/>
    <property type="match status" value="1"/>
</dbReference>
<dbReference type="AlphaFoldDB" id="A0A8E0RV32"/>
<name>A0A8E0RV32_9TREM</name>